<evidence type="ECO:0000313" key="3">
    <source>
        <dbReference type="Proteomes" id="UP000469452"/>
    </source>
</evidence>
<dbReference type="AlphaFoldDB" id="A0A6A5AYB2"/>
<evidence type="ECO:0000313" key="2">
    <source>
        <dbReference type="EMBL" id="KAF0775451.1"/>
    </source>
</evidence>
<dbReference type="SUPFAM" id="SSF57903">
    <property type="entry name" value="FYVE/PHD zinc finger"/>
    <property type="match status" value="1"/>
</dbReference>
<sequence>MCGDVVCSRCSVHKHVDLPLKDNLFRICTWCFLRVRQSPPTLVAVAAVKEIDDDQFLDSDYTRSTEDVDDDQSEDDGMMYNVVEDFVDPDLELLKMREQELEAQVKASRLKVDALEAQIQESERHVNLTTKQQRELAEARALIADLQRQLQEKETAHYTARMTIHEDAFHHRMS</sequence>
<name>A0A6A5AYB2_APHAT</name>
<dbReference type="CDD" id="cd00065">
    <property type="entry name" value="FYVE_like_SF"/>
    <property type="match status" value="1"/>
</dbReference>
<feature type="coiled-coil region" evidence="1">
    <location>
        <begin position="91"/>
        <end position="156"/>
    </location>
</feature>
<gene>
    <name evidence="2" type="ORF">AaE_000851</name>
</gene>
<proteinExistence type="predicted"/>
<protein>
    <recommendedName>
        <fullName evidence="4">FYVE zinc finger domain-containing protein</fullName>
    </recommendedName>
</protein>
<dbReference type="EMBL" id="VJMI01001546">
    <property type="protein sequence ID" value="KAF0775451.1"/>
    <property type="molecule type" value="Genomic_DNA"/>
</dbReference>
<evidence type="ECO:0008006" key="4">
    <source>
        <dbReference type="Google" id="ProtNLM"/>
    </source>
</evidence>
<dbReference type="InterPro" id="IPR011011">
    <property type="entry name" value="Znf_FYVE_PHD"/>
</dbReference>
<keyword evidence="1" id="KW-0175">Coiled coil</keyword>
<dbReference type="Proteomes" id="UP000469452">
    <property type="component" value="Unassembled WGS sequence"/>
</dbReference>
<evidence type="ECO:0000256" key="1">
    <source>
        <dbReference type="SAM" id="Coils"/>
    </source>
</evidence>
<comment type="caution">
    <text evidence="2">The sequence shown here is derived from an EMBL/GenBank/DDBJ whole genome shotgun (WGS) entry which is preliminary data.</text>
</comment>
<accession>A0A6A5AYB2</accession>
<organism evidence="2 3">
    <name type="scientific">Aphanomyces astaci</name>
    <name type="common">Crayfish plague agent</name>
    <dbReference type="NCBI Taxonomy" id="112090"/>
    <lineage>
        <taxon>Eukaryota</taxon>
        <taxon>Sar</taxon>
        <taxon>Stramenopiles</taxon>
        <taxon>Oomycota</taxon>
        <taxon>Saprolegniomycetes</taxon>
        <taxon>Saprolegniales</taxon>
        <taxon>Verrucalvaceae</taxon>
        <taxon>Aphanomyces</taxon>
    </lineage>
</organism>
<reference evidence="2 3" key="1">
    <citation type="submission" date="2019-06" db="EMBL/GenBank/DDBJ databases">
        <title>Genomics analysis of Aphanomyces spp. identifies a new class of oomycete effector associated with host adaptation.</title>
        <authorList>
            <person name="Gaulin E."/>
        </authorList>
    </citation>
    <scope>NUCLEOTIDE SEQUENCE [LARGE SCALE GENOMIC DNA]</scope>
    <source>
        <strain evidence="2 3">E</strain>
    </source>
</reference>
<feature type="non-terminal residue" evidence="2">
    <location>
        <position position="174"/>
    </location>
</feature>